<gene>
    <name evidence="1" type="ORF">KIPB_005893</name>
</gene>
<protein>
    <submittedName>
        <fullName evidence="1">Uncharacterized protein</fullName>
    </submittedName>
</protein>
<dbReference type="EMBL" id="BDIP01001445">
    <property type="protein sequence ID" value="GIQ84408.1"/>
    <property type="molecule type" value="Genomic_DNA"/>
</dbReference>
<evidence type="ECO:0000313" key="1">
    <source>
        <dbReference type="EMBL" id="GIQ84408.1"/>
    </source>
</evidence>
<name>A0A9K3CW82_9EUKA</name>
<accession>A0A9K3CW82</accession>
<dbReference type="Proteomes" id="UP000265618">
    <property type="component" value="Unassembled WGS sequence"/>
</dbReference>
<organism evidence="1 2">
    <name type="scientific">Kipferlia bialata</name>
    <dbReference type="NCBI Taxonomy" id="797122"/>
    <lineage>
        <taxon>Eukaryota</taxon>
        <taxon>Metamonada</taxon>
        <taxon>Carpediemonas-like organisms</taxon>
        <taxon>Kipferlia</taxon>
    </lineage>
</organism>
<comment type="caution">
    <text evidence="1">The sequence shown here is derived from an EMBL/GenBank/DDBJ whole genome shotgun (WGS) entry which is preliminary data.</text>
</comment>
<feature type="non-terminal residue" evidence="1">
    <location>
        <position position="1"/>
    </location>
</feature>
<keyword evidence="2" id="KW-1185">Reference proteome</keyword>
<dbReference type="AlphaFoldDB" id="A0A9K3CW82"/>
<evidence type="ECO:0000313" key="2">
    <source>
        <dbReference type="Proteomes" id="UP000265618"/>
    </source>
</evidence>
<sequence>MYASAGVLKGIEPGTLSSCSTSGVTVSEAGSTVTVTVTESGTDVLMSADTTTQAIEESAISGSTSVFVDGVQYSSLGGCQSTYDDGLCLPTFSTIPSGYSVATLTDGLKEILMGSKYSFNVDTLVFSSGAVDSTSLVSKYTYSQAVDSFPLGGTTITYPKISSACLMVSKTSSTAIDTPLVPEDSAPTYSVKLGGTLYASVPSLSMDTPASTARGVTRDTTAFELPSGWSVSTLGRDSASSLHALYPMGYECISTTEGSFSSLTLSSTEALADGLVAEALADGLVAGDCTITQLPVQSVSSTHVGTPSAYSAVLLEKDSIDGGVCQLRGVGHVRSFNRGRYTVMRSGEYNLYTETAGGVTLAARGYLSEASTEVWTGIAISRTEGGTTDTLGLSIDKSTGAVSVISGSSLSLASSATFPVTLGNLTLSLASGESSSVNDTSDEYILTADDSAGLSLSAGAEVISSIYMFRTELSVAGEGLGGERESTSTGLCGSVCQACTYVTDLGDDASLYEYLSTRYVYDLQNTHYTDEADRVFPGAIMAIPPEAPESLTDTYSSAEISDASSVCTTAYPDESYTIVKEQCMVDYLRLVTSSSDAEHVTVSIQEAEDTLTSLELSSSYTYTHEAEDTLTTLELSSSYAPSPWLAPTPADTLTVSDRVYGMLSGASIDGTDTSGGDEVYGCTRIPKGWSVAPYDTATKEFVLMHPLSTGCVLTLDGDTSQGLTPLTLTACTASLEVETIETIFSYTDSNPDSILDTSDAYTNPDSILDTSDAYTNPDSILDTSDACVSVTGTGRVLIYK</sequence>
<reference evidence="1 2" key="1">
    <citation type="journal article" date="2018" name="PLoS ONE">
        <title>The draft genome of Kipferlia bialata reveals reductive genome evolution in fornicate parasites.</title>
        <authorList>
            <person name="Tanifuji G."/>
            <person name="Takabayashi S."/>
            <person name="Kume K."/>
            <person name="Takagi M."/>
            <person name="Nakayama T."/>
            <person name="Kamikawa R."/>
            <person name="Inagaki Y."/>
            <person name="Hashimoto T."/>
        </authorList>
    </citation>
    <scope>NUCLEOTIDE SEQUENCE [LARGE SCALE GENOMIC DNA]</scope>
    <source>
        <strain evidence="1">NY0173</strain>
    </source>
</reference>
<proteinExistence type="predicted"/>